<evidence type="ECO:0000256" key="1">
    <source>
        <dbReference type="SAM" id="MobiDB-lite"/>
    </source>
</evidence>
<dbReference type="AlphaFoldDB" id="A0A4U0V7B9"/>
<comment type="caution">
    <text evidence="2">The sequence shown here is derived from an EMBL/GenBank/DDBJ whole genome shotgun (WGS) entry which is preliminary data.</text>
</comment>
<organism evidence="2 3">
    <name type="scientific">Friedmanniomyces endolithicus</name>
    <dbReference type="NCBI Taxonomy" id="329885"/>
    <lineage>
        <taxon>Eukaryota</taxon>
        <taxon>Fungi</taxon>
        <taxon>Dikarya</taxon>
        <taxon>Ascomycota</taxon>
        <taxon>Pezizomycotina</taxon>
        <taxon>Dothideomycetes</taxon>
        <taxon>Dothideomycetidae</taxon>
        <taxon>Mycosphaerellales</taxon>
        <taxon>Teratosphaeriaceae</taxon>
        <taxon>Friedmanniomyces</taxon>
    </lineage>
</organism>
<feature type="region of interest" description="Disordered" evidence="1">
    <location>
        <begin position="125"/>
        <end position="148"/>
    </location>
</feature>
<dbReference type="STRING" id="329885.A0A4U0V7B9"/>
<dbReference type="OrthoDB" id="3941335at2759"/>
<sequence>MPLTEIQYPILQVFLCVVESRTGMPAQPLDATPEQLARAGQKQDEDNKAKPLPKGVVLGPDGKPYASTKLSHLHVRLFLACDDQVKTSCCCGESHAIGRSDLFAPGPSSMSAGCRGVGTLKLDSTPCDDSKLPRKTNGHATDGDQTVH</sequence>
<evidence type="ECO:0000313" key="2">
    <source>
        <dbReference type="EMBL" id="TKA44453.1"/>
    </source>
</evidence>
<proteinExistence type="predicted"/>
<accession>A0A4U0V7B9</accession>
<gene>
    <name evidence="2" type="ORF">B0A54_05197</name>
</gene>
<evidence type="ECO:0000313" key="3">
    <source>
        <dbReference type="Proteomes" id="UP000310066"/>
    </source>
</evidence>
<feature type="region of interest" description="Disordered" evidence="1">
    <location>
        <begin position="26"/>
        <end position="60"/>
    </location>
</feature>
<reference evidence="2 3" key="1">
    <citation type="submission" date="2017-03" db="EMBL/GenBank/DDBJ databases">
        <title>Genomes of endolithic fungi from Antarctica.</title>
        <authorList>
            <person name="Coleine C."/>
            <person name="Masonjones S."/>
            <person name="Stajich J.E."/>
        </authorList>
    </citation>
    <scope>NUCLEOTIDE SEQUENCE [LARGE SCALE GENOMIC DNA]</scope>
    <source>
        <strain evidence="2 3">CCFEE 5311</strain>
    </source>
</reference>
<dbReference type="EMBL" id="NAJP01000015">
    <property type="protein sequence ID" value="TKA44453.1"/>
    <property type="molecule type" value="Genomic_DNA"/>
</dbReference>
<protein>
    <submittedName>
        <fullName evidence="2">Uncharacterized protein</fullName>
    </submittedName>
</protein>
<dbReference type="Proteomes" id="UP000310066">
    <property type="component" value="Unassembled WGS sequence"/>
</dbReference>
<name>A0A4U0V7B9_9PEZI</name>